<evidence type="ECO:0000313" key="3">
    <source>
        <dbReference type="Proteomes" id="UP000070501"/>
    </source>
</evidence>
<feature type="compositionally biased region" description="Polar residues" evidence="1">
    <location>
        <begin position="385"/>
        <end position="397"/>
    </location>
</feature>
<dbReference type="STRING" id="196109.A0A136JDN3"/>
<feature type="compositionally biased region" description="Basic and acidic residues" evidence="1">
    <location>
        <begin position="546"/>
        <end position="558"/>
    </location>
</feature>
<feature type="compositionally biased region" description="Low complexity" evidence="1">
    <location>
        <begin position="252"/>
        <end position="266"/>
    </location>
</feature>
<feature type="compositionally biased region" description="Polar residues" evidence="1">
    <location>
        <begin position="168"/>
        <end position="178"/>
    </location>
</feature>
<name>A0A136JDN3_9PEZI</name>
<keyword evidence="3" id="KW-1185">Reference proteome</keyword>
<feature type="compositionally biased region" description="Basic and acidic residues" evidence="1">
    <location>
        <begin position="370"/>
        <end position="380"/>
    </location>
</feature>
<reference evidence="3" key="1">
    <citation type="submission" date="2016-02" db="EMBL/GenBank/DDBJ databases">
        <title>Draft genome sequence of Microdochium bolleyi, a fungal endophyte of beachgrass.</title>
        <authorList>
            <consortium name="DOE Joint Genome Institute"/>
            <person name="David A.S."/>
            <person name="May G."/>
            <person name="Haridas S."/>
            <person name="Lim J."/>
            <person name="Wang M."/>
            <person name="Labutti K."/>
            <person name="Lipzen A."/>
            <person name="Barry K."/>
            <person name="Grigoriev I.V."/>
        </authorList>
    </citation>
    <scope>NUCLEOTIDE SEQUENCE [LARGE SCALE GENOMIC DNA]</scope>
    <source>
        <strain evidence="3">J235TASD1</strain>
    </source>
</reference>
<feature type="compositionally biased region" description="Polar residues" evidence="1">
    <location>
        <begin position="460"/>
        <end position="475"/>
    </location>
</feature>
<feature type="compositionally biased region" description="Polar residues" evidence="1">
    <location>
        <begin position="440"/>
        <end position="451"/>
    </location>
</feature>
<feature type="compositionally biased region" description="Polar residues" evidence="1">
    <location>
        <begin position="1096"/>
        <end position="1106"/>
    </location>
</feature>
<sequence length="1127" mass="120437">MAAEATATNPVDVPPTEPSSTHAYIDSDPHNATSPSPPVNGSPDEIENKQITDLVDELVQSAEVSVSGGSDTEASKSKLDDKGHARNSSTVKKPQSFKSVSVNRTFLASKGAVASTSRPESAAGSASSTPAPGNAGSSASKLKLVSKSQSGIGGSSKALGLNGKTAAPSASSVWNKNQPVPPPEPKKFTDEELQLKYGIHLADRLGPDKDSGQSNWADIDDDEEWDPDTITWTDGTHIKLPQADEKAPSPVPTTVAPAAPAASTAPKHIELPPKTRSPIPPTSNVSSPSIKPGVLASGKGLVLKGGPEKPVFVAKPPAPSQPAKSPWAALPPVDKTAPIVLESPGQGPAQGYQRRDGMQSRTPPPPTKEIAADDFSRGPWRDGPNANSNRELFNSHSGRYEPVQDRRGSRNEGAYNRQQPSVLQRPSHLEMQGPAEPSAAFQTSRNSTTDGPYSRRRGSSNHGQPWQNRRPSNAMPTDLPHAHAPQEAVAPAPPQVPVEDEIEVQKRLMRERREAAIKRRQEDEAREEEARKERIRKKLEAMGPAPERKSTKKDEKDAVSSPTKDVPPALLARAKPGDRSQATPPAAQDAAARDSLLPSVSETAGQANGTVAHPDGPEAELLGVSSAAPRAQPSAPWPDAPPQSAERYPTWGGNQANAPRNVWAAPGNDRSLGNGTFIADLGHSMHNPSNPNIANRPAPIGPPRSVSQSQPSAPATTRAEAPATRLAPIGPPRVNRNHDLQQNQPSANPWQNYDAAADDHAIRERSRAQEEARLKRIAEQGLVPDHTGPVISETWRAVKLDEDGRRGPSGESSYVHGAVPTRPSDMRKGQRPVPAGAHASTAMSQSRSSSRFFPPTRDSRYEDAAPQHRRAKSPTPPPPTMEDHPAYAGNPHRPHVSLPRGPIVVKLPPAAVKQAQAQAPPKPTPPVSFAAAAARSVTQPAMTRSAGPGQRATSQQMGSETGSPWQEKINSLMGRKGPRPTVDSTSRISMEHGSHSANVSLPSLSSASSVISDDSTYTSREMAEECFEEQEMGSLPAVHLPAKAPDALWHAVNPNWSPLNPKYRVHATNVEPHRFSYDYFNGDSVIRVLAPGSAGSLWTQQSNKEQSSPREYSRRHQELLSWPERGA</sequence>
<feature type="compositionally biased region" description="Basic and acidic residues" evidence="1">
    <location>
        <begin position="1107"/>
        <end position="1118"/>
    </location>
</feature>
<dbReference type="OrthoDB" id="5416983at2759"/>
<feature type="region of interest" description="Disordered" evidence="1">
    <location>
        <begin position="1"/>
        <end position="188"/>
    </location>
</feature>
<feature type="compositionally biased region" description="Low complexity" evidence="1">
    <location>
        <begin position="119"/>
        <end position="150"/>
    </location>
</feature>
<organism evidence="2 3">
    <name type="scientific">Microdochium bolleyi</name>
    <dbReference type="NCBI Taxonomy" id="196109"/>
    <lineage>
        <taxon>Eukaryota</taxon>
        <taxon>Fungi</taxon>
        <taxon>Dikarya</taxon>
        <taxon>Ascomycota</taxon>
        <taxon>Pezizomycotina</taxon>
        <taxon>Sordariomycetes</taxon>
        <taxon>Xylariomycetidae</taxon>
        <taxon>Xylariales</taxon>
        <taxon>Microdochiaceae</taxon>
        <taxon>Microdochium</taxon>
    </lineage>
</organism>
<dbReference type="EMBL" id="KQ964246">
    <property type="protein sequence ID" value="KXJ95244.1"/>
    <property type="molecule type" value="Genomic_DNA"/>
</dbReference>
<feature type="compositionally biased region" description="Acidic residues" evidence="1">
    <location>
        <begin position="218"/>
        <end position="227"/>
    </location>
</feature>
<feature type="region of interest" description="Disordered" evidence="1">
    <location>
        <begin position="203"/>
        <end position="293"/>
    </location>
</feature>
<feature type="compositionally biased region" description="Low complexity" evidence="1">
    <location>
        <begin position="839"/>
        <end position="856"/>
    </location>
</feature>
<feature type="compositionally biased region" description="Basic and acidic residues" evidence="1">
    <location>
        <begin position="503"/>
        <end position="532"/>
    </location>
</feature>
<gene>
    <name evidence="2" type="ORF">Micbo1qcDRAFT_171639</name>
</gene>
<dbReference type="Proteomes" id="UP000070501">
    <property type="component" value="Unassembled WGS sequence"/>
</dbReference>
<feature type="compositionally biased region" description="Polar residues" evidence="1">
    <location>
        <begin position="62"/>
        <end position="72"/>
    </location>
</feature>
<feature type="compositionally biased region" description="Low complexity" evidence="1">
    <location>
        <begin position="713"/>
        <end position="728"/>
    </location>
</feature>
<feature type="compositionally biased region" description="Basic and acidic residues" evidence="1">
    <location>
        <begin position="73"/>
        <end position="84"/>
    </location>
</feature>
<feature type="region of interest" description="Disordered" evidence="1">
    <location>
        <begin position="1096"/>
        <end position="1127"/>
    </location>
</feature>
<dbReference type="AlphaFoldDB" id="A0A136JDN3"/>
<feature type="region of interest" description="Disordered" evidence="1">
    <location>
        <begin position="800"/>
        <end position="898"/>
    </location>
</feature>
<protein>
    <submittedName>
        <fullName evidence="2">Uncharacterized protein</fullName>
    </submittedName>
</protein>
<feature type="compositionally biased region" description="Low complexity" evidence="1">
    <location>
        <begin position="625"/>
        <end position="634"/>
    </location>
</feature>
<proteinExistence type="predicted"/>
<feature type="compositionally biased region" description="Polar residues" evidence="1">
    <location>
        <begin position="86"/>
        <end position="106"/>
    </location>
</feature>
<evidence type="ECO:0000313" key="2">
    <source>
        <dbReference type="EMBL" id="KXJ95244.1"/>
    </source>
</evidence>
<feature type="compositionally biased region" description="Polar residues" evidence="1">
    <location>
        <begin position="598"/>
        <end position="609"/>
    </location>
</feature>
<accession>A0A136JDN3</accession>
<feature type="compositionally biased region" description="Low complexity" evidence="1">
    <location>
        <begin position="581"/>
        <end position="590"/>
    </location>
</feature>
<evidence type="ECO:0000256" key="1">
    <source>
        <dbReference type="SAM" id="MobiDB-lite"/>
    </source>
</evidence>
<feature type="region of interest" description="Disordered" evidence="1">
    <location>
        <begin position="938"/>
        <end position="966"/>
    </location>
</feature>
<dbReference type="InParanoid" id="A0A136JDN3"/>
<feature type="compositionally biased region" description="Basic and acidic residues" evidence="1">
    <location>
        <begin position="857"/>
        <end position="866"/>
    </location>
</feature>
<feature type="compositionally biased region" description="Polar residues" evidence="1">
    <location>
        <begin position="740"/>
        <end position="751"/>
    </location>
</feature>
<feature type="region of interest" description="Disordered" evidence="1">
    <location>
        <begin position="307"/>
        <end position="752"/>
    </location>
</feature>
<feature type="compositionally biased region" description="Basic and acidic residues" evidence="1">
    <location>
        <begin position="398"/>
        <end position="410"/>
    </location>
</feature>
<feature type="compositionally biased region" description="Polar residues" evidence="1">
    <location>
        <begin position="951"/>
        <end position="964"/>
    </location>
</feature>